<evidence type="ECO:0000256" key="2">
    <source>
        <dbReference type="ARBA" id="ARBA00022448"/>
    </source>
</evidence>
<evidence type="ECO:0000313" key="11">
    <source>
        <dbReference type="Proteomes" id="UP001597192"/>
    </source>
</evidence>
<dbReference type="Pfam" id="PF13459">
    <property type="entry name" value="Fer4_15"/>
    <property type="match status" value="1"/>
</dbReference>
<evidence type="ECO:0000256" key="8">
    <source>
        <dbReference type="RuleBase" id="RU368020"/>
    </source>
</evidence>
<evidence type="ECO:0000256" key="6">
    <source>
        <dbReference type="ARBA" id="ARBA00023004"/>
    </source>
</evidence>
<dbReference type="RefSeq" id="WP_125696858.1">
    <property type="nucleotide sequence ID" value="NZ_JBHTOG010000059.1"/>
</dbReference>
<dbReference type="EMBL" id="JBHTOG010000059">
    <property type="protein sequence ID" value="MFD1433163.1"/>
    <property type="molecule type" value="Genomic_DNA"/>
</dbReference>
<evidence type="ECO:0000256" key="1">
    <source>
        <dbReference type="ARBA" id="ARBA00001966"/>
    </source>
</evidence>
<keyword evidence="5 8" id="KW-0249">Electron transport</keyword>
<comment type="function">
    <text evidence="8">Ferredoxins are iron-sulfur proteins that transfer electrons in a wide variety of metabolic reactions.</text>
</comment>
<feature type="domain" description="4Fe-4S ferredoxin-type" evidence="9">
    <location>
        <begin position="4"/>
        <end position="32"/>
    </location>
</feature>
<comment type="cofactor">
    <cofactor evidence="1">
        <name>[4Fe-4S] cluster</name>
        <dbReference type="ChEBI" id="CHEBI:49883"/>
    </cofactor>
</comment>
<protein>
    <recommendedName>
        <fullName evidence="8">Ferredoxin</fullName>
    </recommendedName>
</protein>
<dbReference type="InterPro" id="IPR001080">
    <property type="entry name" value="3Fe4S_ferredoxin"/>
</dbReference>
<keyword evidence="11" id="KW-1185">Reference proteome</keyword>
<keyword evidence="2 8" id="KW-0813">Transport</keyword>
<evidence type="ECO:0000256" key="7">
    <source>
        <dbReference type="ARBA" id="ARBA00023014"/>
    </source>
</evidence>
<dbReference type="PROSITE" id="PS51379">
    <property type="entry name" value="4FE4S_FER_2"/>
    <property type="match status" value="1"/>
</dbReference>
<evidence type="ECO:0000256" key="3">
    <source>
        <dbReference type="ARBA" id="ARBA00022485"/>
    </source>
</evidence>
<reference evidence="11" key="1">
    <citation type="journal article" date="2019" name="Int. J. Syst. Evol. Microbiol.">
        <title>The Global Catalogue of Microorganisms (GCM) 10K type strain sequencing project: providing services to taxonomists for standard genome sequencing and annotation.</title>
        <authorList>
            <consortium name="The Broad Institute Genomics Platform"/>
            <consortium name="The Broad Institute Genome Sequencing Center for Infectious Disease"/>
            <person name="Wu L."/>
            <person name="Ma J."/>
        </authorList>
    </citation>
    <scope>NUCLEOTIDE SEQUENCE [LARGE SCALE GENOMIC DNA]</scope>
    <source>
        <strain evidence="11">CCM 8947</strain>
    </source>
</reference>
<evidence type="ECO:0000259" key="9">
    <source>
        <dbReference type="PROSITE" id="PS51379"/>
    </source>
</evidence>
<dbReference type="SUPFAM" id="SSF54862">
    <property type="entry name" value="4Fe-4S ferredoxins"/>
    <property type="match status" value="1"/>
</dbReference>
<dbReference type="PRINTS" id="PR00352">
    <property type="entry name" value="3FE4SFRDOXIN"/>
</dbReference>
<keyword evidence="7 8" id="KW-0411">Iron-sulfur</keyword>
<name>A0ABW4CSV8_9LACO</name>
<evidence type="ECO:0000313" key="10">
    <source>
        <dbReference type="EMBL" id="MFD1433163.1"/>
    </source>
</evidence>
<accession>A0ABW4CSV8</accession>
<comment type="caution">
    <text evidence="10">The sequence shown here is derived from an EMBL/GenBank/DDBJ whole genome shotgun (WGS) entry which is preliminary data.</text>
</comment>
<dbReference type="PANTHER" id="PTHR39163:SF1">
    <property type="entry name" value="FERREDOXIN"/>
    <property type="match status" value="1"/>
</dbReference>
<keyword evidence="6 8" id="KW-0408">Iron</keyword>
<evidence type="ECO:0000256" key="5">
    <source>
        <dbReference type="ARBA" id="ARBA00022982"/>
    </source>
</evidence>
<keyword evidence="3" id="KW-0004">4Fe-4S</keyword>
<organism evidence="10 11">
    <name type="scientific">Lacticaseibacillus yichunensis</name>
    <dbReference type="NCBI Taxonomy" id="2486015"/>
    <lineage>
        <taxon>Bacteria</taxon>
        <taxon>Bacillati</taxon>
        <taxon>Bacillota</taxon>
        <taxon>Bacilli</taxon>
        <taxon>Lactobacillales</taxon>
        <taxon>Lactobacillaceae</taxon>
        <taxon>Lacticaseibacillus</taxon>
    </lineage>
</organism>
<sequence length="80" mass="8663">MTIVYAKVDREMCIACGLCQMLAPTLFSYDADGIASYQPDGNTGSVPLDAAQQVAFKIAYRRCPTHAITRSDQPFSADQG</sequence>
<keyword evidence="4 8" id="KW-0479">Metal-binding</keyword>
<evidence type="ECO:0000256" key="4">
    <source>
        <dbReference type="ARBA" id="ARBA00022723"/>
    </source>
</evidence>
<dbReference type="InterPro" id="IPR017896">
    <property type="entry name" value="4Fe4S_Fe-S-bd"/>
</dbReference>
<proteinExistence type="predicted"/>
<gene>
    <name evidence="10" type="ORF">ACFQ47_10860</name>
</gene>
<dbReference type="PANTHER" id="PTHR39163">
    <property type="entry name" value="FERREDOXIN"/>
    <property type="match status" value="1"/>
</dbReference>
<dbReference type="InterPro" id="IPR052395">
    <property type="entry name" value="ET_Ferredoxin"/>
</dbReference>
<dbReference type="Proteomes" id="UP001597192">
    <property type="component" value="Unassembled WGS sequence"/>
</dbReference>
<dbReference type="Gene3D" id="3.30.70.20">
    <property type="match status" value="1"/>
</dbReference>